<reference evidence="4" key="1">
    <citation type="journal article" date="2019" name="Int. J. Syst. Evol. Microbiol.">
        <title>The Global Catalogue of Microorganisms (GCM) 10K type strain sequencing project: providing services to taxonomists for standard genome sequencing and annotation.</title>
        <authorList>
            <consortium name="The Broad Institute Genomics Platform"/>
            <consortium name="The Broad Institute Genome Sequencing Center for Infectious Disease"/>
            <person name="Wu L."/>
            <person name="Ma J."/>
        </authorList>
    </citation>
    <scope>NUCLEOTIDE SEQUENCE [LARGE SCALE GENOMIC DNA]</scope>
    <source>
        <strain evidence="4">CGMCC 1.13718</strain>
    </source>
</reference>
<dbReference type="Pfam" id="PF08327">
    <property type="entry name" value="AHSA1"/>
    <property type="match status" value="1"/>
</dbReference>
<dbReference type="SUPFAM" id="SSF55961">
    <property type="entry name" value="Bet v1-like"/>
    <property type="match status" value="1"/>
</dbReference>
<evidence type="ECO:0000256" key="1">
    <source>
        <dbReference type="ARBA" id="ARBA00006817"/>
    </source>
</evidence>
<proteinExistence type="inferred from homology"/>
<evidence type="ECO:0000313" key="4">
    <source>
        <dbReference type="Proteomes" id="UP001596425"/>
    </source>
</evidence>
<protein>
    <submittedName>
        <fullName evidence="3">SRPBCC family protein</fullName>
    </submittedName>
</protein>
<evidence type="ECO:0000259" key="2">
    <source>
        <dbReference type="Pfam" id="PF08327"/>
    </source>
</evidence>
<dbReference type="Proteomes" id="UP001596425">
    <property type="component" value="Unassembled WGS sequence"/>
</dbReference>
<dbReference type="RefSeq" id="WP_193189430.1">
    <property type="nucleotide sequence ID" value="NZ_JACZFR010000006.1"/>
</dbReference>
<organism evidence="3 4">
    <name type="scientific">Microbulbifer taiwanensis</name>
    <dbReference type="NCBI Taxonomy" id="986746"/>
    <lineage>
        <taxon>Bacteria</taxon>
        <taxon>Pseudomonadati</taxon>
        <taxon>Pseudomonadota</taxon>
        <taxon>Gammaproteobacteria</taxon>
        <taxon>Cellvibrionales</taxon>
        <taxon>Microbulbiferaceae</taxon>
        <taxon>Microbulbifer</taxon>
    </lineage>
</organism>
<sequence>MSEYGEKIAAETLRIERLLPGPIERLWQYLVDSDRRREWLAAGELVESGGAPLELVFRNNDLSQSDDRAPEKYAHIGDEARLHCHIIDCEAPRQLTLAWGDADGAASQVCFELAPQGDQVLLVVTHSRLDSRREMISVAAGWHSHLGILEARLRGQVPPSFWAEHTRVEAEYEQRLEQ</sequence>
<gene>
    <name evidence="3" type="ORF">ACFQBM_07280</name>
</gene>
<feature type="domain" description="Activator of Hsp90 ATPase homologue 1/2-like C-terminal" evidence="2">
    <location>
        <begin position="22"/>
        <end position="153"/>
    </location>
</feature>
<keyword evidence="4" id="KW-1185">Reference proteome</keyword>
<dbReference type="EMBL" id="JBHSVR010000001">
    <property type="protein sequence ID" value="MFC6633073.1"/>
    <property type="molecule type" value="Genomic_DNA"/>
</dbReference>
<comment type="similarity">
    <text evidence="1">Belongs to the AHA1 family.</text>
</comment>
<dbReference type="Gene3D" id="3.30.530.20">
    <property type="match status" value="1"/>
</dbReference>
<dbReference type="InterPro" id="IPR023393">
    <property type="entry name" value="START-like_dom_sf"/>
</dbReference>
<name>A0ABW1YMF1_9GAMM</name>
<accession>A0ABW1YMF1</accession>
<comment type="caution">
    <text evidence="3">The sequence shown here is derived from an EMBL/GenBank/DDBJ whole genome shotgun (WGS) entry which is preliminary data.</text>
</comment>
<dbReference type="InterPro" id="IPR013538">
    <property type="entry name" value="ASHA1/2-like_C"/>
</dbReference>
<dbReference type="CDD" id="cd08899">
    <property type="entry name" value="SRPBCC_CalC_Aha1-like_6"/>
    <property type="match status" value="1"/>
</dbReference>
<evidence type="ECO:0000313" key="3">
    <source>
        <dbReference type="EMBL" id="MFC6633073.1"/>
    </source>
</evidence>